<comment type="caution">
    <text evidence="1">The sequence shown here is derived from an EMBL/GenBank/DDBJ whole genome shotgun (WGS) entry which is preliminary data.</text>
</comment>
<sequence length="56" mass="6379">MTDYLIFLKTTAVITGFSKKHSNNENTEILYNADAVKRIYCIGLSYRCKQGSRACK</sequence>
<proteinExistence type="predicted"/>
<protein>
    <submittedName>
        <fullName evidence="1">Uncharacterized protein</fullName>
    </submittedName>
</protein>
<name>A0ABP7X624_9SPHI</name>
<keyword evidence="2" id="KW-1185">Reference proteome</keyword>
<gene>
    <name evidence="1" type="ORF">GCM10022392_33430</name>
</gene>
<evidence type="ECO:0000313" key="1">
    <source>
        <dbReference type="EMBL" id="GAA4105081.1"/>
    </source>
</evidence>
<evidence type="ECO:0000313" key="2">
    <source>
        <dbReference type="Proteomes" id="UP001500841"/>
    </source>
</evidence>
<dbReference type="EMBL" id="BAABCV010000016">
    <property type="protein sequence ID" value="GAA4105081.1"/>
    <property type="molecule type" value="Genomic_DNA"/>
</dbReference>
<accession>A0ABP7X624</accession>
<reference evidence="2" key="1">
    <citation type="journal article" date="2019" name="Int. J. Syst. Evol. Microbiol.">
        <title>The Global Catalogue of Microorganisms (GCM) 10K type strain sequencing project: providing services to taxonomists for standard genome sequencing and annotation.</title>
        <authorList>
            <consortium name="The Broad Institute Genomics Platform"/>
            <consortium name="The Broad Institute Genome Sequencing Center for Infectious Disease"/>
            <person name="Wu L."/>
            <person name="Ma J."/>
        </authorList>
    </citation>
    <scope>NUCLEOTIDE SEQUENCE [LARGE SCALE GENOMIC DNA]</scope>
    <source>
        <strain evidence="2">JCM 17085</strain>
    </source>
</reference>
<dbReference type="Proteomes" id="UP001500841">
    <property type="component" value="Unassembled WGS sequence"/>
</dbReference>
<organism evidence="1 2">
    <name type="scientific">Mucilaginibacter panaciglaebae</name>
    <dbReference type="NCBI Taxonomy" id="502331"/>
    <lineage>
        <taxon>Bacteria</taxon>
        <taxon>Pseudomonadati</taxon>
        <taxon>Bacteroidota</taxon>
        <taxon>Sphingobacteriia</taxon>
        <taxon>Sphingobacteriales</taxon>
        <taxon>Sphingobacteriaceae</taxon>
        <taxon>Mucilaginibacter</taxon>
    </lineage>
</organism>